<dbReference type="Gene3D" id="1.10.10.10">
    <property type="entry name" value="Winged helix-like DNA-binding domain superfamily/Winged helix DNA-binding domain"/>
    <property type="match status" value="1"/>
</dbReference>
<sequence length="123" mass="14226">MIKDTIKHEKWDSQLRKGSLELVVLASLNGRQAYGLELLKSLQQLPTMQLSEGTLYPLLDRLKREGLIAAEWYQEGDSRPRKYFQLTDEGQIKLAALTDRWRQSVADIEYLLDHPGPDPLFEE</sequence>
<name>A0ABV7JCW6_9GAMM</name>
<dbReference type="RefSeq" id="WP_198538136.1">
    <property type="nucleotide sequence ID" value="NZ_JBHRTS010000005.1"/>
</dbReference>
<comment type="caution">
    <text evidence="2">The sequence shown here is derived from an EMBL/GenBank/DDBJ whole genome shotgun (WGS) entry which is preliminary data.</text>
</comment>
<dbReference type="InterPro" id="IPR036390">
    <property type="entry name" value="WH_DNA-bd_sf"/>
</dbReference>
<proteinExistence type="predicted"/>
<reference evidence="3" key="1">
    <citation type="journal article" date="2019" name="Int. J. Syst. Evol. Microbiol.">
        <title>The Global Catalogue of Microorganisms (GCM) 10K type strain sequencing project: providing services to taxonomists for standard genome sequencing and annotation.</title>
        <authorList>
            <consortium name="The Broad Institute Genomics Platform"/>
            <consortium name="The Broad Institute Genome Sequencing Center for Infectious Disease"/>
            <person name="Wu L."/>
            <person name="Ma J."/>
        </authorList>
    </citation>
    <scope>NUCLEOTIDE SEQUENCE [LARGE SCALE GENOMIC DNA]</scope>
    <source>
        <strain evidence="3">KCTC 42953</strain>
    </source>
</reference>
<evidence type="ECO:0000313" key="3">
    <source>
        <dbReference type="Proteomes" id="UP001595533"/>
    </source>
</evidence>
<protein>
    <submittedName>
        <fullName evidence="2">PadR family transcriptional regulator</fullName>
    </submittedName>
</protein>
<feature type="domain" description="Transcription regulator PadR N-terminal" evidence="1">
    <location>
        <begin position="24"/>
        <end position="95"/>
    </location>
</feature>
<dbReference type="SUPFAM" id="SSF46785">
    <property type="entry name" value="Winged helix' DNA-binding domain"/>
    <property type="match status" value="1"/>
</dbReference>
<dbReference type="InterPro" id="IPR036388">
    <property type="entry name" value="WH-like_DNA-bd_sf"/>
</dbReference>
<dbReference type="PANTHER" id="PTHR33169:SF14">
    <property type="entry name" value="TRANSCRIPTIONAL REGULATOR RV3488"/>
    <property type="match status" value="1"/>
</dbReference>
<evidence type="ECO:0000259" key="1">
    <source>
        <dbReference type="Pfam" id="PF03551"/>
    </source>
</evidence>
<keyword evidence="3" id="KW-1185">Reference proteome</keyword>
<organism evidence="2 3">
    <name type="scientific">Marinicella sediminis</name>
    <dbReference type="NCBI Taxonomy" id="1792834"/>
    <lineage>
        <taxon>Bacteria</taxon>
        <taxon>Pseudomonadati</taxon>
        <taxon>Pseudomonadota</taxon>
        <taxon>Gammaproteobacteria</taxon>
        <taxon>Lysobacterales</taxon>
        <taxon>Marinicellaceae</taxon>
        <taxon>Marinicella</taxon>
    </lineage>
</organism>
<dbReference type="Pfam" id="PF03551">
    <property type="entry name" value="PadR"/>
    <property type="match status" value="1"/>
</dbReference>
<dbReference type="EMBL" id="JBHRTS010000005">
    <property type="protein sequence ID" value="MFC3194699.1"/>
    <property type="molecule type" value="Genomic_DNA"/>
</dbReference>
<accession>A0ABV7JCW6</accession>
<evidence type="ECO:0000313" key="2">
    <source>
        <dbReference type="EMBL" id="MFC3194699.1"/>
    </source>
</evidence>
<dbReference type="Proteomes" id="UP001595533">
    <property type="component" value="Unassembled WGS sequence"/>
</dbReference>
<gene>
    <name evidence="2" type="ORF">ACFODZ_10660</name>
</gene>
<dbReference type="InterPro" id="IPR052509">
    <property type="entry name" value="Metal_resp_DNA-bind_regulator"/>
</dbReference>
<dbReference type="PANTHER" id="PTHR33169">
    <property type="entry name" value="PADR-FAMILY TRANSCRIPTIONAL REGULATOR"/>
    <property type="match status" value="1"/>
</dbReference>
<dbReference type="InterPro" id="IPR005149">
    <property type="entry name" value="Tscrpt_reg_PadR_N"/>
</dbReference>